<evidence type="ECO:0000256" key="2">
    <source>
        <dbReference type="ARBA" id="ARBA00022485"/>
    </source>
</evidence>
<dbReference type="EMBL" id="BARV01003855">
    <property type="protein sequence ID" value="GAI12590.1"/>
    <property type="molecule type" value="Genomic_DNA"/>
</dbReference>
<dbReference type="GO" id="GO:0051539">
    <property type="term" value="F:4 iron, 4 sulfur cluster binding"/>
    <property type="evidence" value="ECO:0007669"/>
    <property type="project" value="UniProtKB-KW"/>
</dbReference>
<comment type="caution">
    <text evidence="4">The sequence shown here is derived from an EMBL/GenBank/DDBJ whole genome shotgun (WGS) entry which is preliminary data.</text>
</comment>
<dbReference type="InterPro" id="IPR029063">
    <property type="entry name" value="SAM-dependent_MTases_sf"/>
</dbReference>
<reference evidence="4" key="1">
    <citation type="journal article" date="2014" name="Front. Microbiol.">
        <title>High frequency of phylogenetically diverse reductive dehalogenase-homologous genes in deep subseafloor sedimentary metagenomes.</title>
        <authorList>
            <person name="Kawai M."/>
            <person name="Futagami T."/>
            <person name="Toyoda A."/>
            <person name="Takaki Y."/>
            <person name="Nishi S."/>
            <person name="Hori S."/>
            <person name="Arai W."/>
            <person name="Tsubouchi T."/>
            <person name="Morono Y."/>
            <person name="Uchiyama I."/>
            <person name="Ito T."/>
            <person name="Fujiyama A."/>
            <person name="Inagaki F."/>
            <person name="Takami H."/>
        </authorList>
    </citation>
    <scope>NUCLEOTIDE SEQUENCE</scope>
    <source>
        <strain evidence="4">Expedition CK06-06</strain>
    </source>
</reference>
<evidence type="ECO:0000256" key="1">
    <source>
        <dbReference type="ARBA" id="ARBA00001966"/>
    </source>
</evidence>
<dbReference type="InterPro" id="IPR013691">
    <property type="entry name" value="MeTrfase_14"/>
</dbReference>
<dbReference type="PANTHER" id="PTHR43076:SF7">
    <property type="entry name" value="AMINODEOXYFUTALOSINE SYNTHASE"/>
    <property type="match status" value="1"/>
</dbReference>
<keyword evidence="2" id="KW-0004">4Fe-4S</keyword>
<sequence>KVTERFNLNERSLVTEIASNDGYLLQYFKERNIPCLGIEPTNSTAQLSIAKGIENVIDFFGEDLAVRLKKEGRQSDLILGNNVLAHVPGLNDFVRGLKVLLKPTGIMTFEFPHFMKLIEKKEFDTIYHEHFSYFSFYFICNLFKFHGFEVFDVEQLETHGGSLRVYIKHKENEKQVVENTVTTLLNEELKAGVNKIDFYKGFHEKAVDIKNKFLLYILAEKQKGMKILKDAGLQSLPGGGAEIFHPEIRQQICEDKVDADGWLNIHKAAHKAGMHSNATMLFGHIEKYRHRVDHMERLRQLQDETSGFNTFIPLKFRNKD</sequence>
<keyword evidence="2" id="KW-0411">Iron-sulfur</keyword>
<accession>X1MD34</accession>
<evidence type="ECO:0000259" key="3">
    <source>
        <dbReference type="Pfam" id="PF08484"/>
    </source>
</evidence>
<dbReference type="GO" id="GO:0044689">
    <property type="term" value="F:7,8-didemethyl-8-hydroxy-5-deazariboflavin synthase activity"/>
    <property type="evidence" value="ECO:0007669"/>
    <property type="project" value="TreeGrafter"/>
</dbReference>
<feature type="non-terminal residue" evidence="4">
    <location>
        <position position="1"/>
    </location>
</feature>
<proteinExistence type="predicted"/>
<dbReference type="Gene3D" id="3.20.20.70">
    <property type="entry name" value="Aldolase class I"/>
    <property type="match status" value="1"/>
</dbReference>
<dbReference type="InterPro" id="IPR013785">
    <property type="entry name" value="Aldolase_TIM"/>
</dbReference>
<dbReference type="InterPro" id="IPR034405">
    <property type="entry name" value="F420"/>
</dbReference>
<dbReference type="PANTHER" id="PTHR43076">
    <property type="entry name" value="FO SYNTHASE (COFH)"/>
    <property type="match status" value="1"/>
</dbReference>
<comment type="cofactor">
    <cofactor evidence="1">
        <name>[4Fe-4S] cluster</name>
        <dbReference type="ChEBI" id="CHEBI:49883"/>
    </cofactor>
</comment>
<name>X1MD34_9ZZZZ</name>
<keyword evidence="2" id="KW-0479">Metal-binding</keyword>
<dbReference type="SUPFAM" id="SSF53335">
    <property type="entry name" value="S-adenosyl-L-methionine-dependent methyltransferases"/>
    <property type="match status" value="1"/>
</dbReference>
<organism evidence="4">
    <name type="scientific">marine sediment metagenome</name>
    <dbReference type="NCBI Taxonomy" id="412755"/>
    <lineage>
        <taxon>unclassified sequences</taxon>
        <taxon>metagenomes</taxon>
        <taxon>ecological metagenomes</taxon>
    </lineage>
</organism>
<keyword evidence="2" id="KW-0408">Iron</keyword>
<dbReference type="AlphaFoldDB" id="X1MD34"/>
<gene>
    <name evidence="4" type="ORF">S06H3_08951</name>
</gene>
<dbReference type="Pfam" id="PF08484">
    <property type="entry name" value="Methyltransf_14"/>
    <property type="match status" value="1"/>
</dbReference>
<dbReference type="Gene3D" id="3.40.50.150">
    <property type="entry name" value="Vaccinia Virus protein VP39"/>
    <property type="match status" value="1"/>
</dbReference>
<feature type="domain" description="C-methyltransferase" evidence="3">
    <location>
        <begin position="158"/>
        <end position="228"/>
    </location>
</feature>
<dbReference type="InterPro" id="IPR058240">
    <property type="entry name" value="rSAM_sf"/>
</dbReference>
<evidence type="ECO:0000313" key="4">
    <source>
        <dbReference type="EMBL" id="GAI12590.1"/>
    </source>
</evidence>
<dbReference type="SUPFAM" id="SSF102114">
    <property type="entry name" value="Radical SAM enzymes"/>
    <property type="match status" value="1"/>
</dbReference>
<feature type="non-terminal residue" evidence="4">
    <location>
        <position position="320"/>
    </location>
</feature>
<protein>
    <recommendedName>
        <fullName evidence="3">C-methyltransferase domain-containing protein</fullName>
    </recommendedName>
</protein>
<dbReference type="Pfam" id="PF13489">
    <property type="entry name" value="Methyltransf_23"/>
    <property type="match status" value="1"/>
</dbReference>